<evidence type="ECO:0000313" key="3">
    <source>
        <dbReference type="Proteomes" id="UP000323000"/>
    </source>
</evidence>
<organism evidence="2 3">
    <name type="scientific">Acer yangbiense</name>
    <dbReference type="NCBI Taxonomy" id="1000413"/>
    <lineage>
        <taxon>Eukaryota</taxon>
        <taxon>Viridiplantae</taxon>
        <taxon>Streptophyta</taxon>
        <taxon>Embryophyta</taxon>
        <taxon>Tracheophyta</taxon>
        <taxon>Spermatophyta</taxon>
        <taxon>Magnoliopsida</taxon>
        <taxon>eudicotyledons</taxon>
        <taxon>Gunneridae</taxon>
        <taxon>Pentapetalae</taxon>
        <taxon>rosids</taxon>
        <taxon>malvids</taxon>
        <taxon>Sapindales</taxon>
        <taxon>Sapindaceae</taxon>
        <taxon>Hippocastanoideae</taxon>
        <taxon>Acereae</taxon>
        <taxon>Acer</taxon>
    </lineage>
</organism>
<keyword evidence="3" id="KW-1185">Reference proteome</keyword>
<dbReference type="OrthoDB" id="10502980at2759"/>
<evidence type="ECO:0000313" key="2">
    <source>
        <dbReference type="EMBL" id="TXG47834.1"/>
    </source>
</evidence>
<comment type="caution">
    <text evidence="2">The sequence shown here is derived from an EMBL/GenBank/DDBJ whole genome shotgun (WGS) entry which is preliminary data.</text>
</comment>
<name>A0A5C7GST7_9ROSI</name>
<feature type="compositionally biased region" description="Basic and acidic residues" evidence="1">
    <location>
        <begin position="44"/>
        <end position="78"/>
    </location>
</feature>
<accession>A0A5C7GST7</accession>
<evidence type="ECO:0000256" key="1">
    <source>
        <dbReference type="SAM" id="MobiDB-lite"/>
    </source>
</evidence>
<gene>
    <name evidence="2" type="ORF">EZV62_027128</name>
</gene>
<dbReference type="AlphaFoldDB" id="A0A5C7GST7"/>
<proteinExistence type="predicted"/>
<dbReference type="EMBL" id="VAHF01000013">
    <property type="protein sequence ID" value="TXG47834.1"/>
    <property type="molecule type" value="Genomic_DNA"/>
</dbReference>
<reference evidence="3" key="1">
    <citation type="journal article" date="2019" name="Gigascience">
        <title>De novo genome assembly of the endangered Acer yangbiense, a plant species with extremely small populations endemic to Yunnan Province, China.</title>
        <authorList>
            <person name="Yang J."/>
            <person name="Wariss H.M."/>
            <person name="Tao L."/>
            <person name="Zhang R."/>
            <person name="Yun Q."/>
            <person name="Hollingsworth P."/>
            <person name="Dao Z."/>
            <person name="Luo G."/>
            <person name="Guo H."/>
            <person name="Ma Y."/>
            <person name="Sun W."/>
        </authorList>
    </citation>
    <scope>NUCLEOTIDE SEQUENCE [LARGE SCALE GENOMIC DNA]</scope>
    <source>
        <strain evidence="3">cv. Malutang</strain>
    </source>
</reference>
<protein>
    <submittedName>
        <fullName evidence="2">Uncharacterized protein</fullName>
    </submittedName>
</protein>
<dbReference type="Proteomes" id="UP000323000">
    <property type="component" value="Chromosome 13"/>
</dbReference>
<feature type="region of interest" description="Disordered" evidence="1">
    <location>
        <begin position="44"/>
        <end position="88"/>
    </location>
</feature>
<sequence length="111" mass="12627">MVDPNSCLYNVRGCWPECGYNFGKILQQTVESTWRIDLHRRTDERSAPSLDRVEERSAPSHTEERSLPSLDRVEERSALSHGGASLDRVEELRRAPELACELHLTGDQLHG</sequence>